<feature type="transmembrane region" description="Helical" evidence="7">
    <location>
        <begin position="127"/>
        <end position="153"/>
    </location>
</feature>
<dbReference type="PANTHER" id="PTHR10283">
    <property type="entry name" value="SOLUTE CARRIER FAMILY 13 MEMBER"/>
    <property type="match status" value="1"/>
</dbReference>
<dbReference type="KEGG" id="tca:660662"/>
<dbReference type="Proteomes" id="UP000007266">
    <property type="component" value="Linkage group 6"/>
</dbReference>
<dbReference type="HOGENOM" id="CLU_005170_9_2_1"/>
<dbReference type="InterPro" id="IPR031312">
    <property type="entry name" value="Na/sul_symport_CS"/>
</dbReference>
<evidence type="ECO:0000256" key="4">
    <source>
        <dbReference type="ARBA" id="ARBA00022692"/>
    </source>
</evidence>
<evidence type="ECO:0000313" key="9">
    <source>
        <dbReference type="Proteomes" id="UP000007266"/>
    </source>
</evidence>
<evidence type="ECO:0000313" key="8">
    <source>
        <dbReference type="EMBL" id="EFA05193.2"/>
    </source>
</evidence>
<feature type="transmembrane region" description="Helical" evidence="7">
    <location>
        <begin position="416"/>
        <end position="443"/>
    </location>
</feature>
<evidence type="ECO:0000256" key="3">
    <source>
        <dbReference type="ARBA" id="ARBA00022448"/>
    </source>
</evidence>
<dbReference type="OrthoDB" id="6493944at2759"/>
<feature type="transmembrane region" description="Helical" evidence="7">
    <location>
        <begin position="42"/>
        <end position="68"/>
    </location>
</feature>
<organism evidence="8 9">
    <name type="scientific">Tribolium castaneum</name>
    <name type="common">Red flour beetle</name>
    <dbReference type="NCBI Taxonomy" id="7070"/>
    <lineage>
        <taxon>Eukaryota</taxon>
        <taxon>Metazoa</taxon>
        <taxon>Ecdysozoa</taxon>
        <taxon>Arthropoda</taxon>
        <taxon>Hexapoda</taxon>
        <taxon>Insecta</taxon>
        <taxon>Pterygota</taxon>
        <taxon>Neoptera</taxon>
        <taxon>Endopterygota</taxon>
        <taxon>Coleoptera</taxon>
        <taxon>Polyphaga</taxon>
        <taxon>Cucujiformia</taxon>
        <taxon>Tenebrionidae</taxon>
        <taxon>Tenebrionidae incertae sedis</taxon>
        <taxon>Tribolium</taxon>
    </lineage>
</organism>
<comment type="subcellular location">
    <subcellularLocation>
        <location evidence="1">Membrane</location>
        <topology evidence="1">Multi-pass membrane protein</topology>
    </subcellularLocation>
</comment>
<dbReference type="GO" id="GO:0005886">
    <property type="term" value="C:plasma membrane"/>
    <property type="evidence" value="ECO:0000318"/>
    <property type="project" value="GO_Central"/>
</dbReference>
<feature type="transmembrane region" description="Helical" evidence="7">
    <location>
        <begin position="88"/>
        <end position="106"/>
    </location>
</feature>
<evidence type="ECO:0000256" key="6">
    <source>
        <dbReference type="ARBA" id="ARBA00023136"/>
    </source>
</evidence>
<keyword evidence="6 7" id="KW-0472">Membrane</keyword>
<evidence type="ECO:0000256" key="7">
    <source>
        <dbReference type="SAM" id="Phobius"/>
    </source>
</evidence>
<dbReference type="STRING" id="7070.D2A4Q3"/>
<dbReference type="GO" id="GO:0015744">
    <property type="term" value="P:succinate transport"/>
    <property type="evidence" value="ECO:0000318"/>
    <property type="project" value="GO_Central"/>
</dbReference>
<feature type="transmembrane region" description="Helical" evidence="7">
    <location>
        <begin position="376"/>
        <end position="395"/>
    </location>
</feature>
<feature type="transmembrane region" description="Helical" evidence="7">
    <location>
        <begin position="12"/>
        <end position="30"/>
    </location>
</feature>
<keyword evidence="5 7" id="KW-1133">Transmembrane helix</keyword>
<comment type="similarity">
    <text evidence="2">Belongs to the SLC13A/DASS transporter (TC 2.A.47) family. NADC subfamily.</text>
</comment>
<accession>D2A4Q3</accession>
<dbReference type="GO" id="GO:0015746">
    <property type="term" value="P:citrate transport"/>
    <property type="evidence" value="ECO:0000318"/>
    <property type="project" value="GO_Central"/>
</dbReference>
<dbReference type="PROSITE" id="PS01271">
    <property type="entry name" value="NA_SULFATE"/>
    <property type="match status" value="1"/>
</dbReference>
<feature type="transmembrane region" description="Helical" evidence="7">
    <location>
        <begin position="455"/>
        <end position="477"/>
    </location>
</feature>
<dbReference type="Pfam" id="PF00939">
    <property type="entry name" value="Na_sulph_symp"/>
    <property type="match status" value="1"/>
</dbReference>
<feature type="transmembrane region" description="Helical" evidence="7">
    <location>
        <begin position="339"/>
        <end position="356"/>
    </location>
</feature>
<feature type="transmembrane region" description="Helical" evidence="7">
    <location>
        <begin position="298"/>
        <end position="318"/>
    </location>
</feature>
<evidence type="ECO:0000256" key="1">
    <source>
        <dbReference type="ARBA" id="ARBA00004141"/>
    </source>
</evidence>
<dbReference type="OMA" id="LMGIWWM"/>
<dbReference type="FunCoup" id="D2A4Q3">
    <property type="interactions" value="181"/>
</dbReference>
<keyword evidence="3" id="KW-0813">Transport</keyword>
<keyword evidence="9" id="KW-1185">Reference proteome</keyword>
<feature type="transmembrane region" description="Helical" evidence="7">
    <location>
        <begin position="238"/>
        <end position="260"/>
    </location>
</feature>
<reference evidence="8 9" key="1">
    <citation type="journal article" date="2008" name="Nature">
        <title>The genome of the model beetle and pest Tribolium castaneum.</title>
        <authorList>
            <consortium name="Tribolium Genome Sequencing Consortium"/>
            <person name="Richards S."/>
            <person name="Gibbs R.A."/>
            <person name="Weinstock G.M."/>
            <person name="Brown S.J."/>
            <person name="Denell R."/>
            <person name="Beeman R.W."/>
            <person name="Gibbs R."/>
            <person name="Beeman R.W."/>
            <person name="Brown S.J."/>
            <person name="Bucher G."/>
            <person name="Friedrich M."/>
            <person name="Grimmelikhuijzen C.J."/>
            <person name="Klingler M."/>
            <person name="Lorenzen M."/>
            <person name="Richards S."/>
            <person name="Roth S."/>
            <person name="Schroder R."/>
            <person name="Tautz D."/>
            <person name="Zdobnov E.M."/>
            <person name="Muzny D."/>
            <person name="Gibbs R.A."/>
            <person name="Weinstock G.M."/>
            <person name="Attaway T."/>
            <person name="Bell S."/>
            <person name="Buhay C.J."/>
            <person name="Chandrabose M.N."/>
            <person name="Chavez D."/>
            <person name="Clerk-Blankenburg K.P."/>
            <person name="Cree A."/>
            <person name="Dao M."/>
            <person name="Davis C."/>
            <person name="Chacko J."/>
            <person name="Dinh H."/>
            <person name="Dugan-Rocha S."/>
            <person name="Fowler G."/>
            <person name="Garner T.T."/>
            <person name="Garnes J."/>
            <person name="Gnirke A."/>
            <person name="Hawes A."/>
            <person name="Hernandez J."/>
            <person name="Hines S."/>
            <person name="Holder M."/>
            <person name="Hume J."/>
            <person name="Jhangiani S.N."/>
            <person name="Joshi V."/>
            <person name="Khan Z.M."/>
            <person name="Jackson L."/>
            <person name="Kovar C."/>
            <person name="Kowis A."/>
            <person name="Lee S."/>
            <person name="Lewis L.R."/>
            <person name="Margolis J."/>
            <person name="Morgan M."/>
            <person name="Nazareth L.V."/>
            <person name="Nguyen N."/>
            <person name="Okwuonu G."/>
            <person name="Parker D."/>
            <person name="Richards S."/>
            <person name="Ruiz S.J."/>
            <person name="Santibanez J."/>
            <person name="Savard J."/>
            <person name="Scherer S.E."/>
            <person name="Schneider B."/>
            <person name="Sodergren E."/>
            <person name="Tautz D."/>
            <person name="Vattahil S."/>
            <person name="Villasana D."/>
            <person name="White C.S."/>
            <person name="Wright R."/>
            <person name="Park Y."/>
            <person name="Beeman R.W."/>
            <person name="Lord J."/>
            <person name="Oppert B."/>
            <person name="Lorenzen M."/>
            <person name="Brown S."/>
            <person name="Wang L."/>
            <person name="Savard J."/>
            <person name="Tautz D."/>
            <person name="Richards S."/>
            <person name="Weinstock G."/>
            <person name="Gibbs R.A."/>
            <person name="Liu Y."/>
            <person name="Worley K."/>
            <person name="Weinstock G."/>
            <person name="Elsik C.G."/>
            <person name="Reese J.T."/>
            <person name="Elhaik E."/>
            <person name="Landan G."/>
            <person name="Graur D."/>
            <person name="Arensburger P."/>
            <person name="Atkinson P."/>
            <person name="Beeman R.W."/>
            <person name="Beidler J."/>
            <person name="Brown S.J."/>
            <person name="Demuth J.P."/>
            <person name="Drury D.W."/>
            <person name="Du Y.Z."/>
            <person name="Fujiwara H."/>
            <person name="Lorenzen M."/>
            <person name="Maselli V."/>
            <person name="Osanai M."/>
            <person name="Park Y."/>
            <person name="Robertson H.M."/>
            <person name="Tu Z."/>
            <person name="Wang J.J."/>
            <person name="Wang S."/>
            <person name="Richards S."/>
            <person name="Song H."/>
            <person name="Zhang L."/>
            <person name="Sodergren E."/>
            <person name="Werner D."/>
            <person name="Stanke M."/>
            <person name="Morgenstern B."/>
            <person name="Solovyev V."/>
            <person name="Kosarev P."/>
            <person name="Brown G."/>
            <person name="Chen H.C."/>
            <person name="Ermolaeva O."/>
            <person name="Hlavina W."/>
            <person name="Kapustin Y."/>
            <person name="Kiryutin B."/>
            <person name="Kitts P."/>
            <person name="Maglott D."/>
            <person name="Pruitt K."/>
            <person name="Sapojnikov V."/>
            <person name="Souvorov A."/>
            <person name="Mackey A.J."/>
            <person name="Waterhouse R.M."/>
            <person name="Wyder S."/>
            <person name="Zdobnov E.M."/>
            <person name="Zdobnov E.M."/>
            <person name="Wyder S."/>
            <person name="Kriventseva E.V."/>
            <person name="Kadowaki T."/>
            <person name="Bork P."/>
            <person name="Aranda M."/>
            <person name="Bao R."/>
            <person name="Beermann A."/>
            <person name="Berns N."/>
            <person name="Bolognesi R."/>
            <person name="Bonneton F."/>
            <person name="Bopp D."/>
            <person name="Brown S.J."/>
            <person name="Bucher G."/>
            <person name="Butts T."/>
            <person name="Chaumot A."/>
            <person name="Denell R.E."/>
            <person name="Ferrier D.E."/>
            <person name="Friedrich M."/>
            <person name="Gordon C.M."/>
            <person name="Jindra M."/>
            <person name="Klingler M."/>
            <person name="Lan Q."/>
            <person name="Lattorff H.M."/>
            <person name="Laudet V."/>
            <person name="von Levetsow C."/>
            <person name="Liu Z."/>
            <person name="Lutz R."/>
            <person name="Lynch J.A."/>
            <person name="da Fonseca R.N."/>
            <person name="Posnien N."/>
            <person name="Reuter R."/>
            <person name="Roth S."/>
            <person name="Savard J."/>
            <person name="Schinko J.B."/>
            <person name="Schmitt C."/>
            <person name="Schoppmeier M."/>
            <person name="Schroder R."/>
            <person name="Shippy T.D."/>
            <person name="Simonnet F."/>
            <person name="Marques-Souza H."/>
            <person name="Tautz D."/>
            <person name="Tomoyasu Y."/>
            <person name="Trauner J."/>
            <person name="Van der Zee M."/>
            <person name="Vervoort M."/>
            <person name="Wittkopp N."/>
            <person name="Wimmer E.A."/>
            <person name="Yang X."/>
            <person name="Jones A.K."/>
            <person name="Sattelle D.B."/>
            <person name="Ebert P.R."/>
            <person name="Nelson D."/>
            <person name="Scott J.G."/>
            <person name="Beeman R.W."/>
            <person name="Muthukrishnan S."/>
            <person name="Kramer K.J."/>
            <person name="Arakane Y."/>
            <person name="Beeman R.W."/>
            <person name="Zhu Q."/>
            <person name="Hogenkamp D."/>
            <person name="Dixit R."/>
            <person name="Oppert B."/>
            <person name="Jiang H."/>
            <person name="Zou Z."/>
            <person name="Marshall J."/>
            <person name="Elpidina E."/>
            <person name="Vinokurov K."/>
            <person name="Oppert C."/>
            <person name="Zou Z."/>
            <person name="Evans J."/>
            <person name="Lu Z."/>
            <person name="Zhao P."/>
            <person name="Sumathipala N."/>
            <person name="Altincicek B."/>
            <person name="Vilcinskas A."/>
            <person name="Williams M."/>
            <person name="Hultmark D."/>
            <person name="Hetru C."/>
            <person name="Jiang H."/>
            <person name="Grimmelikhuijzen C.J."/>
            <person name="Hauser F."/>
            <person name="Cazzamali G."/>
            <person name="Williamson M."/>
            <person name="Park Y."/>
            <person name="Li B."/>
            <person name="Tanaka Y."/>
            <person name="Predel R."/>
            <person name="Neupert S."/>
            <person name="Schachtner J."/>
            <person name="Verleyen P."/>
            <person name="Raible F."/>
            <person name="Bork P."/>
            <person name="Friedrich M."/>
            <person name="Walden K.K."/>
            <person name="Robertson H.M."/>
            <person name="Angeli S."/>
            <person name="Foret S."/>
            <person name="Bucher G."/>
            <person name="Schuetz S."/>
            <person name="Maleszka R."/>
            <person name="Wimmer E.A."/>
            <person name="Beeman R.W."/>
            <person name="Lorenzen M."/>
            <person name="Tomoyasu Y."/>
            <person name="Miller S.C."/>
            <person name="Grossmann D."/>
            <person name="Bucher G."/>
        </authorList>
    </citation>
    <scope>NUCLEOTIDE SEQUENCE [LARGE SCALE GENOMIC DNA]</scope>
    <source>
        <strain evidence="8 9">Georgia GA2</strain>
    </source>
</reference>
<dbReference type="AlphaFoldDB" id="D2A4Q3"/>
<keyword evidence="4 7" id="KW-0812">Transmembrane</keyword>
<dbReference type="PANTHER" id="PTHR10283:SF82">
    <property type="entry name" value="SOLUTE CARRIER FAMILY 13 MEMBER 2"/>
    <property type="match status" value="1"/>
</dbReference>
<name>D2A4Q3_TRICA</name>
<dbReference type="GO" id="GO:0055085">
    <property type="term" value="P:transmembrane transport"/>
    <property type="evidence" value="ECO:0000318"/>
    <property type="project" value="GO_Central"/>
</dbReference>
<dbReference type="EMBL" id="KQ971344">
    <property type="protein sequence ID" value="EFA05193.2"/>
    <property type="molecule type" value="Genomic_DNA"/>
</dbReference>
<sequence length="534" mass="59313">MAGPTLQALKIYWKSLFMVLFPIALLPIFLTNNIAEMRCLYVVCLMAGFWVLEILPSGVTGLFPIIFFPIMGILDTRTTTMSYFKESNMMFIGGLIIALAIEYCNLHTRISLRAIKMIGCSYRRLHFGLVTLTMLVSMWISNTAATAMMLPIIQAVLEELEAQGLGKMYEGEVDEEGQFDESTKRPTRVTMCFYIGTAYAATIGGLGCIVGSGTNLVLKGIYETEFPKSNGVEFNKWLAANVPLMLAIMYPTWIWMQFWFMGLWRPNSEDAKAIDVGKEGEKITRQVLTDKLAEMGLFTIHEVLVGILFVMAALLWFLRRPGFMKGWPDLITNTATGDATAAMIVVLLLFIIPARYDCTREISLKLITWQYVQKKMHWSLIFLMGGGFAIADGMKASGLGKMVANELNAVTTYPKLVIMVVGCLIGAFVTQFTSNAAVANILLPIVASLARKAKIYPMFLMMPVNLSCSFAFCLPVATPPNAIVAMSCNVKTTEMIKVGLLVEVIALVMLLLIFPNLGSVIWDFNSFPDWAKKD</sequence>
<evidence type="ECO:0000256" key="2">
    <source>
        <dbReference type="ARBA" id="ARBA00006772"/>
    </source>
</evidence>
<dbReference type="eggNOG" id="KOG1281">
    <property type="taxonomic scope" value="Eukaryota"/>
</dbReference>
<protein>
    <submittedName>
        <fullName evidence="8">Protein I'm not dead yet-like Protein</fullName>
    </submittedName>
</protein>
<feature type="transmembrane region" description="Helical" evidence="7">
    <location>
        <begin position="498"/>
        <end position="522"/>
    </location>
</feature>
<dbReference type="GO" id="GO:0015141">
    <property type="term" value="F:succinate transmembrane transporter activity"/>
    <property type="evidence" value="ECO:0000318"/>
    <property type="project" value="GO_Central"/>
</dbReference>
<dbReference type="InterPro" id="IPR001898">
    <property type="entry name" value="SLC13A/DASS"/>
</dbReference>
<reference evidence="8 9" key="2">
    <citation type="journal article" date="2010" name="Nucleic Acids Res.">
        <title>BeetleBase in 2010: revisions to provide comprehensive genomic information for Tribolium castaneum.</title>
        <authorList>
            <person name="Kim H.S."/>
            <person name="Murphy T."/>
            <person name="Xia J."/>
            <person name="Caragea D."/>
            <person name="Park Y."/>
            <person name="Beeman R.W."/>
            <person name="Lorenzen M.D."/>
            <person name="Butcher S."/>
            <person name="Manak J.R."/>
            <person name="Brown S.J."/>
        </authorList>
    </citation>
    <scope>GENOME REANNOTATION</scope>
    <source>
        <strain evidence="8 9">Georgia GA2</strain>
    </source>
</reference>
<evidence type="ECO:0000256" key="5">
    <source>
        <dbReference type="ARBA" id="ARBA00022989"/>
    </source>
</evidence>
<dbReference type="InParanoid" id="D2A4Q3"/>
<gene>
    <name evidence="8" type="primary">AUGUSTUS-3.0.2_15326</name>
    <name evidence="8" type="ORF">TcasGA2_TC015326</name>
</gene>
<dbReference type="GO" id="GO:0015137">
    <property type="term" value="F:citrate transmembrane transporter activity"/>
    <property type="evidence" value="ECO:0000318"/>
    <property type="project" value="GO_Central"/>
</dbReference>
<feature type="transmembrane region" description="Helical" evidence="7">
    <location>
        <begin position="193"/>
        <end position="218"/>
    </location>
</feature>
<proteinExistence type="inferred from homology"/>